<evidence type="ECO:0000313" key="7">
    <source>
        <dbReference type="Proteomes" id="UP000323521"/>
    </source>
</evidence>
<dbReference type="RefSeq" id="WP_148134955.1">
    <property type="nucleotide sequence ID" value="NZ_CP017634.1"/>
</dbReference>
<evidence type="ECO:0000256" key="3">
    <source>
        <dbReference type="ARBA" id="ARBA00022845"/>
    </source>
</evidence>
<dbReference type="GO" id="GO:0006417">
    <property type="term" value="P:regulation of translation"/>
    <property type="evidence" value="ECO:0007669"/>
    <property type="project" value="UniProtKB-KW"/>
</dbReference>
<accession>A0A3G1KT88</accession>
<evidence type="ECO:0000256" key="5">
    <source>
        <dbReference type="HAMAP-Rule" id="MF_01185"/>
    </source>
</evidence>
<keyword evidence="2 5" id="KW-1005">Bacterial flagellum biogenesis</keyword>
<dbReference type="OrthoDB" id="9801235at2"/>
<comment type="subunit">
    <text evidence="5">Interacts with translational regulator CsrA and flagellin(s).</text>
</comment>
<comment type="function">
    <text evidence="5">Acts as an anti-CsrA protein, binds CsrA and prevents it from repressing translation of its target genes, one of which is flagellin. Binds to flagellin and participates in the assembly of the flagellum.</text>
</comment>
<keyword evidence="4 5" id="KW-0143">Chaperone</keyword>
<evidence type="ECO:0000256" key="1">
    <source>
        <dbReference type="ARBA" id="ARBA00022490"/>
    </source>
</evidence>
<gene>
    <name evidence="5" type="primary">fliW</name>
    <name evidence="6" type="ORF">DCMF_13790</name>
</gene>
<keyword evidence="7" id="KW-1185">Reference proteome</keyword>
<evidence type="ECO:0000256" key="2">
    <source>
        <dbReference type="ARBA" id="ARBA00022795"/>
    </source>
</evidence>
<name>A0A3G1KT88_FORW1</name>
<dbReference type="Pfam" id="PF02623">
    <property type="entry name" value="FliW"/>
    <property type="match status" value="1"/>
</dbReference>
<dbReference type="GO" id="GO:0005737">
    <property type="term" value="C:cytoplasm"/>
    <property type="evidence" value="ECO:0007669"/>
    <property type="project" value="UniProtKB-SubCell"/>
</dbReference>
<dbReference type="AlphaFoldDB" id="A0A3G1KT88"/>
<dbReference type="HAMAP" id="MF_01185">
    <property type="entry name" value="FliW"/>
    <property type="match status" value="1"/>
</dbReference>
<comment type="similarity">
    <text evidence="5">Belongs to the FliW family.</text>
</comment>
<dbReference type="SUPFAM" id="SSF141457">
    <property type="entry name" value="BH3618-like"/>
    <property type="match status" value="1"/>
</dbReference>
<dbReference type="EMBL" id="CP017634">
    <property type="protein sequence ID" value="ATW25692.1"/>
    <property type="molecule type" value="Genomic_DNA"/>
</dbReference>
<dbReference type="Proteomes" id="UP000323521">
    <property type="component" value="Chromosome"/>
</dbReference>
<dbReference type="PANTHER" id="PTHR39190">
    <property type="entry name" value="FLAGELLAR ASSEMBLY FACTOR FLIW"/>
    <property type="match status" value="1"/>
</dbReference>
<comment type="subcellular location">
    <subcellularLocation>
        <location evidence="5">Cytoplasm</location>
    </subcellularLocation>
</comment>
<proteinExistence type="inferred from homology"/>
<keyword evidence="1 5" id="KW-0963">Cytoplasm</keyword>
<reference evidence="6 7" key="1">
    <citation type="submission" date="2016-10" db="EMBL/GenBank/DDBJ databases">
        <title>Complete Genome Sequence of Peptococcaceae strain DCMF.</title>
        <authorList>
            <person name="Edwards R.J."/>
            <person name="Holland S.I."/>
            <person name="Deshpande N.P."/>
            <person name="Wong Y.K."/>
            <person name="Ertan H."/>
            <person name="Manefield M."/>
            <person name="Russell T.L."/>
            <person name="Lee M.J."/>
        </authorList>
    </citation>
    <scope>NUCLEOTIDE SEQUENCE [LARGE SCALE GENOMIC DNA]</scope>
    <source>
        <strain evidence="6 7">DCMF</strain>
    </source>
</reference>
<dbReference type="InterPro" id="IPR024046">
    <property type="entry name" value="Flagellar_assmbl_FliW_dom_sf"/>
</dbReference>
<dbReference type="PANTHER" id="PTHR39190:SF1">
    <property type="entry name" value="FLAGELLAR ASSEMBLY FACTOR FLIW"/>
    <property type="match status" value="1"/>
</dbReference>
<protein>
    <recommendedName>
        <fullName evidence="5">Flagellar assembly factor FliW</fullName>
    </recommendedName>
</protein>
<dbReference type="KEGG" id="fwa:DCMF_13790"/>
<sequence length="137" mass="15213">MSELPVKVTFPKGILGFEQVDGYILDSDEQGILFSIRGEKNTDVAFLAINPFIFFPDYSFDLEDFAAESIGLMDISDAWIFTLLTMSKDISRATANLLGPLVINKKNHQGIQVVLNDSRYTTKHAVFADHPLKGGND</sequence>
<dbReference type="InterPro" id="IPR003775">
    <property type="entry name" value="Flagellar_assembly_factor_FliW"/>
</dbReference>
<evidence type="ECO:0000313" key="6">
    <source>
        <dbReference type="EMBL" id="ATW25692.1"/>
    </source>
</evidence>
<dbReference type="GO" id="GO:0044780">
    <property type="term" value="P:bacterial-type flagellum assembly"/>
    <property type="evidence" value="ECO:0007669"/>
    <property type="project" value="UniProtKB-UniRule"/>
</dbReference>
<organism evidence="6 7">
    <name type="scientific">Formimonas warabiya</name>
    <dbReference type="NCBI Taxonomy" id="1761012"/>
    <lineage>
        <taxon>Bacteria</taxon>
        <taxon>Bacillati</taxon>
        <taxon>Bacillota</taxon>
        <taxon>Clostridia</taxon>
        <taxon>Eubacteriales</taxon>
        <taxon>Peptococcaceae</taxon>
        <taxon>Candidatus Formimonas</taxon>
    </lineage>
</organism>
<keyword evidence="3 5" id="KW-0810">Translation regulation</keyword>
<evidence type="ECO:0000256" key="4">
    <source>
        <dbReference type="ARBA" id="ARBA00023186"/>
    </source>
</evidence>
<dbReference type="Gene3D" id="2.30.290.10">
    <property type="entry name" value="BH3618-like"/>
    <property type="match status" value="1"/>
</dbReference>